<name>A0A7V8JMX8_STEMA</name>
<evidence type="ECO:0000313" key="2">
    <source>
        <dbReference type="Proteomes" id="UP000487117"/>
    </source>
</evidence>
<comment type="caution">
    <text evidence="1">The sequence shown here is derived from an EMBL/GenBank/DDBJ whole genome shotgun (WGS) entry which is preliminary data.</text>
</comment>
<evidence type="ECO:0000313" key="1">
    <source>
        <dbReference type="EMBL" id="KAF1016904.1"/>
    </source>
</evidence>
<dbReference type="SUPFAM" id="SSF51126">
    <property type="entry name" value="Pectin lyase-like"/>
    <property type="match status" value="1"/>
</dbReference>
<dbReference type="InterPro" id="IPR012334">
    <property type="entry name" value="Pectin_lyas_fold"/>
</dbReference>
<protein>
    <submittedName>
        <fullName evidence="1">Uncharacterized protein</fullName>
    </submittedName>
</protein>
<dbReference type="Gene3D" id="2.160.20.10">
    <property type="entry name" value="Single-stranded right-handed beta-helix, Pectin lyase-like"/>
    <property type="match status" value="1"/>
</dbReference>
<reference evidence="2" key="1">
    <citation type="journal article" date="2020" name="MBio">
        <title>Horizontal gene transfer to a defensive symbiont with a reduced genome amongst a multipartite beetle microbiome.</title>
        <authorList>
            <person name="Waterworth S.C."/>
            <person name="Florez L.V."/>
            <person name="Rees E.R."/>
            <person name="Hertweck C."/>
            <person name="Kaltenpoth M."/>
            <person name="Kwan J.C."/>
        </authorList>
    </citation>
    <scope>NUCLEOTIDE SEQUENCE [LARGE SCALE GENOMIC DNA]</scope>
</reference>
<accession>A0A7V8JMX8</accession>
<proteinExistence type="predicted"/>
<dbReference type="AlphaFoldDB" id="A0A7V8JMX8"/>
<dbReference type="EMBL" id="WNDS01000001">
    <property type="protein sequence ID" value="KAF1016904.1"/>
    <property type="molecule type" value="Genomic_DNA"/>
</dbReference>
<sequence length="466" mass="47921">MARGAQLWLGRFDALGRSSVFDSQVRIGSVAADGGAWTLQAPLLAERRNTVWLDGSTLSAQRWGRLDLATRGEVLLQGALSLADGGTLALTGSRVGIEGQVRIVGGTVTASNLLTDSTGSVGMVTPALRGALTLGAGAVLELSGRWSNTGREGAADGAAAWIHGGRVTLESSHDVTLAADSQIRVDAGGNVDVKGKAKGGKGGDISLLADSSQVSSDGSGRLRLDGRLSGLGVTGAGTLQLGTGGGVVLADTRGNDARVWLSPTLLRSGFARYDINGHAGLDVADGTQVEVLAAGLRLSDGARTAVTAGEGLEYWMAPLYTAYPVTGRVAQRGGASLLLRSQRNALGGDVRIGQGAAVSVDPGQSITLRGGGNITVEGRLTARGGSILLDDVRAARDTYAASGSTTQYRLGSNAVLDASGDSNLWRWMHRAGARARCVRVAASASAARWTGKPPTTWKTARRMRSW</sequence>
<organism evidence="1 2">
    <name type="scientific">Stenotrophomonas maltophilia</name>
    <name type="common">Pseudomonas maltophilia</name>
    <name type="synonym">Xanthomonas maltophilia</name>
    <dbReference type="NCBI Taxonomy" id="40324"/>
    <lineage>
        <taxon>Bacteria</taxon>
        <taxon>Pseudomonadati</taxon>
        <taxon>Pseudomonadota</taxon>
        <taxon>Gammaproteobacteria</taxon>
        <taxon>Lysobacterales</taxon>
        <taxon>Lysobacteraceae</taxon>
        <taxon>Stenotrophomonas</taxon>
        <taxon>Stenotrophomonas maltophilia group</taxon>
    </lineage>
</organism>
<dbReference type="Proteomes" id="UP000487117">
    <property type="component" value="Unassembled WGS sequence"/>
</dbReference>
<gene>
    <name evidence="1" type="ORF">GAK31_00163</name>
</gene>
<dbReference type="InterPro" id="IPR011050">
    <property type="entry name" value="Pectin_lyase_fold/virulence"/>
</dbReference>